<dbReference type="EMBL" id="JAKRRY010000041">
    <property type="protein sequence ID" value="MCW8348590.1"/>
    <property type="molecule type" value="Genomic_DNA"/>
</dbReference>
<feature type="signal peptide" evidence="1">
    <location>
        <begin position="1"/>
        <end position="17"/>
    </location>
</feature>
<feature type="chain" id="PRO_5040778010" evidence="1">
    <location>
        <begin position="18"/>
        <end position="265"/>
    </location>
</feature>
<dbReference type="AlphaFoldDB" id="A0A9X3HY99"/>
<evidence type="ECO:0000313" key="3">
    <source>
        <dbReference type="Proteomes" id="UP001155587"/>
    </source>
</evidence>
<organism evidence="2 3">
    <name type="scientific">Vibrio qingdaonensis</name>
    <dbReference type="NCBI Taxonomy" id="2829491"/>
    <lineage>
        <taxon>Bacteria</taxon>
        <taxon>Pseudomonadati</taxon>
        <taxon>Pseudomonadota</taxon>
        <taxon>Gammaproteobacteria</taxon>
        <taxon>Vibrionales</taxon>
        <taxon>Vibrionaceae</taxon>
        <taxon>Vibrio</taxon>
    </lineage>
</organism>
<protein>
    <submittedName>
        <fullName evidence="2">Uncharacterized protein</fullName>
    </submittedName>
</protein>
<name>A0A9X3HY99_9VIBR</name>
<reference evidence="2" key="1">
    <citation type="submission" date="2022-02" db="EMBL/GenBank/DDBJ databases">
        <title>Vibrio sp. nov, a new bacterium isolated from seawater.</title>
        <authorList>
            <person name="Yuan Y."/>
        </authorList>
    </citation>
    <scope>NUCLEOTIDE SEQUENCE</scope>
    <source>
        <strain evidence="2">ZSDZ65</strain>
    </source>
</reference>
<evidence type="ECO:0000313" key="2">
    <source>
        <dbReference type="EMBL" id="MCW8348590.1"/>
    </source>
</evidence>
<sequence>MKSLASLLIIISGVTTAAEFSPAKEPVDGCPGPFFVKKARVFDAVTICATKNVTTTKLEYAANVTAQWLDNDQDGNVDEPRLLPHLRQNHATLVMSDDGMTDRAIEQLAPYFDTMVLQDLAASETNPTGARDASQEEIHHLIANAGWQSMLPSVFSDKATVQSKLRQQWQYAEKSGYYRYEDPTCDNACKTTEFFYLATAAYLESSVDLTSDEMRLKNRQELQHSLPDIVSIFESQQYHYPVLQWPNGRYPVLSTIRYTGQGFRD</sequence>
<accession>A0A9X3HY99</accession>
<proteinExistence type="predicted"/>
<keyword evidence="1" id="KW-0732">Signal</keyword>
<dbReference type="RefSeq" id="WP_265677117.1">
    <property type="nucleotide sequence ID" value="NZ_JAKRRY010000041.1"/>
</dbReference>
<dbReference type="Proteomes" id="UP001155587">
    <property type="component" value="Unassembled WGS sequence"/>
</dbReference>
<evidence type="ECO:0000256" key="1">
    <source>
        <dbReference type="SAM" id="SignalP"/>
    </source>
</evidence>
<keyword evidence="3" id="KW-1185">Reference proteome</keyword>
<comment type="caution">
    <text evidence="2">The sequence shown here is derived from an EMBL/GenBank/DDBJ whole genome shotgun (WGS) entry which is preliminary data.</text>
</comment>
<gene>
    <name evidence="2" type="ORF">MD535_21620</name>
</gene>